<protein>
    <submittedName>
        <fullName evidence="2">Uncharacterized protein LOC108563395</fullName>
    </submittedName>
</protein>
<proteinExistence type="predicted"/>
<dbReference type="Pfam" id="PF01395">
    <property type="entry name" value="PBP_GOBP"/>
    <property type="match status" value="1"/>
</dbReference>
<reference evidence="2" key="1">
    <citation type="submission" date="2025-08" db="UniProtKB">
        <authorList>
            <consortium name="RefSeq"/>
        </authorList>
    </citation>
    <scope>IDENTIFICATION</scope>
    <source>
        <tissue evidence="2">Whole Larva</tissue>
    </source>
</reference>
<dbReference type="GeneID" id="108563395"/>
<sequence>MKIRSSVKKLKDCKESSKVDPDLVTKSQKGEYVEDPKYMKFSFCMTKSLNLLDAEGNFKEKTFLINLMDNAYLVLKRCKSEGLKENGNGKRSFIYLRCLHHSVHFHC</sequence>
<evidence type="ECO:0000313" key="1">
    <source>
        <dbReference type="Proteomes" id="UP000695000"/>
    </source>
</evidence>
<dbReference type="InterPro" id="IPR036728">
    <property type="entry name" value="PBP_GOBP_sf"/>
</dbReference>
<dbReference type="InterPro" id="IPR006170">
    <property type="entry name" value="PBP/GOBP"/>
</dbReference>
<evidence type="ECO:0000313" key="2">
    <source>
        <dbReference type="RefSeq" id="XP_017777544.1"/>
    </source>
</evidence>
<gene>
    <name evidence="2" type="primary">LOC108563395</name>
</gene>
<organism evidence="1 2">
    <name type="scientific">Nicrophorus vespilloides</name>
    <name type="common">Boreal carrion beetle</name>
    <dbReference type="NCBI Taxonomy" id="110193"/>
    <lineage>
        <taxon>Eukaryota</taxon>
        <taxon>Metazoa</taxon>
        <taxon>Ecdysozoa</taxon>
        <taxon>Arthropoda</taxon>
        <taxon>Hexapoda</taxon>
        <taxon>Insecta</taxon>
        <taxon>Pterygota</taxon>
        <taxon>Neoptera</taxon>
        <taxon>Endopterygota</taxon>
        <taxon>Coleoptera</taxon>
        <taxon>Polyphaga</taxon>
        <taxon>Staphyliniformia</taxon>
        <taxon>Silphidae</taxon>
        <taxon>Nicrophorinae</taxon>
        <taxon>Nicrophorus</taxon>
    </lineage>
</organism>
<dbReference type="Proteomes" id="UP000695000">
    <property type="component" value="Unplaced"/>
</dbReference>
<name>A0ABM1MSJ4_NICVS</name>
<dbReference type="Gene3D" id="1.10.238.20">
    <property type="entry name" value="Pheromone/general odorant binding protein domain"/>
    <property type="match status" value="1"/>
</dbReference>
<accession>A0ABM1MSJ4</accession>
<dbReference type="RefSeq" id="XP_017777544.1">
    <property type="nucleotide sequence ID" value="XM_017922055.1"/>
</dbReference>
<dbReference type="CDD" id="cd23992">
    <property type="entry name" value="PBP_GOBP"/>
    <property type="match status" value="1"/>
</dbReference>
<dbReference type="SUPFAM" id="SSF47565">
    <property type="entry name" value="Insect pheromone/odorant-binding proteins"/>
    <property type="match status" value="1"/>
</dbReference>
<keyword evidence="1" id="KW-1185">Reference proteome</keyword>